<comment type="caution">
    <text evidence="3">The sequence shown here is derived from an EMBL/GenBank/DDBJ whole genome shotgun (WGS) entry which is preliminary data.</text>
</comment>
<dbReference type="NCBIfam" id="NF005559">
    <property type="entry name" value="PRK07231.1"/>
    <property type="match status" value="1"/>
</dbReference>
<name>A0A0A0N9Z2_STRRN</name>
<evidence type="ECO:0000256" key="2">
    <source>
        <dbReference type="ARBA" id="ARBA00023002"/>
    </source>
</evidence>
<evidence type="ECO:0000256" key="1">
    <source>
        <dbReference type="ARBA" id="ARBA00006484"/>
    </source>
</evidence>
<dbReference type="GO" id="GO:0030497">
    <property type="term" value="P:fatty acid elongation"/>
    <property type="evidence" value="ECO:0007669"/>
    <property type="project" value="TreeGrafter"/>
</dbReference>
<dbReference type="CDD" id="cd05233">
    <property type="entry name" value="SDR_c"/>
    <property type="match status" value="1"/>
</dbReference>
<dbReference type="KEGG" id="src:M271_12375"/>
<dbReference type="AlphaFoldDB" id="A0A0A0N9Z2"/>
<dbReference type="EMBL" id="QYCY01000002">
    <property type="protein sequence ID" value="RLV73789.1"/>
    <property type="molecule type" value="Genomic_DNA"/>
</dbReference>
<dbReference type="PRINTS" id="PR00080">
    <property type="entry name" value="SDRFAMILY"/>
</dbReference>
<dbReference type="STRING" id="1343740.M271_12375"/>
<dbReference type="RefSeq" id="WP_020867479.1">
    <property type="nucleotide sequence ID" value="NC_022785.1"/>
</dbReference>
<accession>A0A0A0N9Z2</accession>
<evidence type="ECO:0000313" key="3">
    <source>
        <dbReference type="EMBL" id="RLV73789.1"/>
    </source>
</evidence>
<dbReference type="Gene3D" id="3.40.50.720">
    <property type="entry name" value="NAD(P)-binding Rossmann-like Domain"/>
    <property type="match status" value="1"/>
</dbReference>
<dbReference type="eggNOG" id="COG1028">
    <property type="taxonomic scope" value="Bacteria"/>
</dbReference>
<evidence type="ECO:0000313" key="4">
    <source>
        <dbReference type="Proteomes" id="UP000281594"/>
    </source>
</evidence>
<dbReference type="InterPro" id="IPR020904">
    <property type="entry name" value="Sc_DH/Rdtase_CS"/>
</dbReference>
<dbReference type="PROSITE" id="PS00061">
    <property type="entry name" value="ADH_SHORT"/>
    <property type="match status" value="1"/>
</dbReference>
<dbReference type="SUPFAM" id="SSF51735">
    <property type="entry name" value="NAD(P)-binding Rossmann-fold domains"/>
    <property type="match status" value="1"/>
</dbReference>
<protein>
    <recommendedName>
        <fullName evidence="5">Short-chain dehydrogenase</fullName>
    </recommendedName>
</protein>
<dbReference type="InterPro" id="IPR002347">
    <property type="entry name" value="SDR_fam"/>
</dbReference>
<dbReference type="PANTHER" id="PTHR42760">
    <property type="entry name" value="SHORT-CHAIN DEHYDROGENASES/REDUCTASES FAMILY MEMBER"/>
    <property type="match status" value="1"/>
</dbReference>
<gene>
    <name evidence="3" type="ORF">D3C57_131225</name>
</gene>
<proteinExistence type="inferred from homology"/>
<organism evidence="3 4">
    <name type="scientific">Streptomyces rapamycinicus (strain ATCC 29253 / DSM 41530 / NRRL 5491 / AYB-994)</name>
    <name type="common">Streptomyces hygroscopicus (strain ATCC 29253)</name>
    <dbReference type="NCBI Taxonomy" id="1343740"/>
    <lineage>
        <taxon>Bacteria</taxon>
        <taxon>Bacillati</taxon>
        <taxon>Actinomycetota</taxon>
        <taxon>Actinomycetes</taxon>
        <taxon>Kitasatosporales</taxon>
        <taxon>Streptomycetaceae</taxon>
        <taxon>Streptomyces</taxon>
        <taxon>Streptomyces violaceusniger group</taxon>
    </lineage>
</organism>
<dbReference type="PANTHER" id="PTHR42760:SF40">
    <property type="entry name" value="3-OXOACYL-[ACYL-CARRIER-PROTEIN] REDUCTASE, CHLOROPLASTIC"/>
    <property type="match status" value="1"/>
</dbReference>
<dbReference type="Proteomes" id="UP000281594">
    <property type="component" value="Unassembled WGS sequence"/>
</dbReference>
<dbReference type="PRINTS" id="PR00081">
    <property type="entry name" value="GDHRDH"/>
</dbReference>
<comment type="similarity">
    <text evidence="1">Belongs to the short-chain dehydrogenases/reductases (SDR) family.</text>
</comment>
<dbReference type="InterPro" id="IPR036291">
    <property type="entry name" value="NAD(P)-bd_dom_sf"/>
</dbReference>
<dbReference type="Pfam" id="PF13561">
    <property type="entry name" value="adh_short_C2"/>
    <property type="match status" value="1"/>
</dbReference>
<reference evidence="3 4" key="1">
    <citation type="journal article" date="2018" name="J. Biol. Chem.">
        <title>Discovery of the actinoplanic acid pathway in Streptomyces rapamycinicus reveals a genetically conserved synergism with rapamycin.</title>
        <authorList>
            <person name="Mrak P."/>
            <person name="Krastel P."/>
            <person name="Pivk Lukancic P."/>
            <person name="Tao J."/>
            <person name="Pistorius D."/>
            <person name="Moore C.M."/>
        </authorList>
    </citation>
    <scope>NUCLEOTIDE SEQUENCE [LARGE SCALE GENOMIC DNA]</scope>
    <source>
        <strain evidence="3 4">NRRL 5491</strain>
    </source>
</reference>
<keyword evidence="2" id="KW-0560">Oxidoreductase</keyword>
<dbReference type="HOGENOM" id="CLU_010194_1_1_11"/>
<evidence type="ECO:0008006" key="5">
    <source>
        <dbReference type="Google" id="ProtNLM"/>
    </source>
</evidence>
<dbReference type="GO" id="GO:0016616">
    <property type="term" value="F:oxidoreductase activity, acting on the CH-OH group of donors, NAD or NADP as acceptor"/>
    <property type="evidence" value="ECO:0007669"/>
    <property type="project" value="TreeGrafter"/>
</dbReference>
<dbReference type="FunFam" id="3.40.50.720:FF:000084">
    <property type="entry name" value="Short-chain dehydrogenase reductase"/>
    <property type="match status" value="1"/>
</dbReference>
<sequence length="259" mass="27152">MNASDTPFRLEGKVVLVTGASRGIGKAIAVEAAEAGAEGIVLAARRPEALEAARDGIAALGSAVECVVADMTDEEAAEAMVARAVDRFGRVDVLVNNVGGAPFKVPLPDIRADGWRKTIELNLTSVFLASRAVMRNWRSAPGGTGRNIVTVGSSASFHGRPALSAYVSGKHALVGLTKTLARELAPSGARANLVAPHLVETDLTAAQQQREFRDRSIAQIPMGRWAEAKEVARVVRFLASDAASYVTGMSLLVDGGHES</sequence>